<dbReference type="KEGG" id="tcy:Thicy_1165"/>
<keyword evidence="2" id="KW-1185">Reference proteome</keyword>
<dbReference type="OrthoDB" id="9822699at2"/>
<dbReference type="STRING" id="717773.Thicy_1165"/>
<evidence type="ECO:0000313" key="1">
    <source>
        <dbReference type="EMBL" id="AEG31932.1"/>
    </source>
</evidence>
<name>F6D8T2_THICA</name>
<protein>
    <submittedName>
        <fullName evidence="1">Uncharacterized protein</fullName>
    </submittedName>
</protein>
<dbReference type="EMBL" id="CP002776">
    <property type="protein sequence ID" value="AEG31932.1"/>
    <property type="molecule type" value="Genomic_DNA"/>
</dbReference>
<organism evidence="1 2">
    <name type="scientific">Thiomicrospira cyclica (strain DSM 14477 / JCM 11371 / ALM1)</name>
    <name type="common">Thioalkalimicrobium cyclicum</name>
    <dbReference type="NCBI Taxonomy" id="717773"/>
    <lineage>
        <taxon>Bacteria</taxon>
        <taxon>Pseudomonadati</taxon>
        <taxon>Pseudomonadota</taxon>
        <taxon>Gammaproteobacteria</taxon>
        <taxon>Thiotrichales</taxon>
        <taxon>Piscirickettsiaceae</taxon>
        <taxon>Thiomicrospira</taxon>
    </lineage>
</organism>
<dbReference type="Proteomes" id="UP000009232">
    <property type="component" value="Chromosome"/>
</dbReference>
<proteinExistence type="predicted"/>
<gene>
    <name evidence="1" type="ordered locus">Thicy_1165</name>
</gene>
<sequence>MKASIKPLVVSLGLTTVLAFICGLHLVNYQQLKSHSKIATKQANALQTQSTYQHWLNQIDDLAKPVRHTLQLEFSIDDWLHELEDWQTRYQQAWPDVVFEQTEPAFAWQQFQLKKQVRISTYNDYQAWQAWQSQQLKSTVLPGGCRWQAHLNNTRNEHFIGSIDCEWLVNQWQGIPGLSQVIKTDIPPTLASSKPAEVISVAEQAQVIFMGVLTQGQDRYVSIDGAWMPLPTLWCQWIIAQYDGQALILTSTTDPGFAQRIRLGQSLPNC</sequence>
<accession>F6D8T2</accession>
<evidence type="ECO:0000313" key="2">
    <source>
        <dbReference type="Proteomes" id="UP000009232"/>
    </source>
</evidence>
<reference evidence="1 2" key="1">
    <citation type="submission" date="2011-05" db="EMBL/GenBank/DDBJ databases">
        <title>Complete sequence of Thioalkalimicrobium cyclicum ALM1.</title>
        <authorList>
            <consortium name="US DOE Joint Genome Institute"/>
            <person name="Lucas S."/>
            <person name="Han J."/>
            <person name="Lapidus A."/>
            <person name="Cheng J.-F."/>
            <person name="Goodwin L."/>
            <person name="Pitluck S."/>
            <person name="Peters L."/>
            <person name="Mikhailova N."/>
            <person name="Davenport K."/>
            <person name="Han C."/>
            <person name="Tapia R."/>
            <person name="Land M."/>
            <person name="Hauser L."/>
            <person name="Kyrpides N."/>
            <person name="Ivanova N."/>
            <person name="Pagani I."/>
            <person name="Kappler U."/>
            <person name="Woyke T."/>
        </authorList>
    </citation>
    <scope>NUCLEOTIDE SEQUENCE [LARGE SCALE GENOMIC DNA]</scope>
    <source>
        <strain evidence="2">DSM 14477 / JCM 11371 / ALM1</strain>
    </source>
</reference>
<dbReference type="HOGENOM" id="CLU_933633_0_0_6"/>
<dbReference type="AlphaFoldDB" id="F6D8T2"/>
<dbReference type="RefSeq" id="WP_013835708.1">
    <property type="nucleotide sequence ID" value="NC_015581.1"/>
</dbReference>